<evidence type="ECO:0000313" key="2">
    <source>
        <dbReference type="EMBL" id="QDV09579.1"/>
    </source>
</evidence>
<dbReference type="Proteomes" id="UP000320390">
    <property type="component" value="Chromosome"/>
</dbReference>
<dbReference type="RefSeq" id="WP_145204186.1">
    <property type="nucleotide sequence ID" value="NZ_CP036434.1"/>
</dbReference>
<dbReference type="OrthoDB" id="9772295at2"/>
<dbReference type="InterPro" id="IPR014917">
    <property type="entry name" value="DUF1800"/>
</dbReference>
<evidence type="ECO:0000256" key="1">
    <source>
        <dbReference type="SAM" id="SignalP"/>
    </source>
</evidence>
<feature type="chain" id="PRO_5022123451" description="DUF1800 domain-containing protein" evidence="1">
    <location>
        <begin position="34"/>
        <end position="579"/>
    </location>
</feature>
<keyword evidence="3" id="KW-1185">Reference proteome</keyword>
<reference evidence="2 3" key="1">
    <citation type="submission" date="2019-02" db="EMBL/GenBank/DDBJ databases">
        <title>Deep-cultivation of Planctomycetes and their phenomic and genomic characterization uncovers novel biology.</title>
        <authorList>
            <person name="Wiegand S."/>
            <person name="Jogler M."/>
            <person name="Boedeker C."/>
            <person name="Pinto D."/>
            <person name="Vollmers J."/>
            <person name="Rivas-Marin E."/>
            <person name="Kohn T."/>
            <person name="Peeters S.H."/>
            <person name="Heuer A."/>
            <person name="Rast P."/>
            <person name="Oberbeckmann S."/>
            <person name="Bunk B."/>
            <person name="Jeske O."/>
            <person name="Meyerdierks A."/>
            <person name="Storesund J.E."/>
            <person name="Kallscheuer N."/>
            <person name="Luecker S."/>
            <person name="Lage O.M."/>
            <person name="Pohl T."/>
            <person name="Merkel B.J."/>
            <person name="Hornburger P."/>
            <person name="Mueller R.-W."/>
            <person name="Bruemmer F."/>
            <person name="Labrenz M."/>
            <person name="Spormann A.M."/>
            <person name="Op den Camp H."/>
            <person name="Overmann J."/>
            <person name="Amann R."/>
            <person name="Jetten M.S.M."/>
            <person name="Mascher T."/>
            <person name="Medema M.H."/>
            <person name="Devos D.P."/>
            <person name="Kaster A.-K."/>
            <person name="Ovreas L."/>
            <person name="Rohde M."/>
            <person name="Galperin M.Y."/>
            <person name="Jogler C."/>
        </authorList>
    </citation>
    <scope>NUCLEOTIDE SEQUENCE [LARGE SCALE GENOMIC DNA]</scope>
    <source>
        <strain evidence="2 3">Poly30</strain>
    </source>
</reference>
<dbReference type="EMBL" id="CP036434">
    <property type="protein sequence ID" value="QDV09579.1"/>
    <property type="molecule type" value="Genomic_DNA"/>
</dbReference>
<accession>A0A518EZS8</accession>
<feature type="signal peptide" evidence="1">
    <location>
        <begin position="1"/>
        <end position="33"/>
    </location>
</feature>
<dbReference type="AlphaFoldDB" id="A0A518EZS8"/>
<evidence type="ECO:0000313" key="3">
    <source>
        <dbReference type="Proteomes" id="UP000320390"/>
    </source>
</evidence>
<dbReference type="Pfam" id="PF08811">
    <property type="entry name" value="DUF1800"/>
    <property type="match status" value="1"/>
</dbReference>
<organism evidence="2 3">
    <name type="scientific">Saltatorellus ferox</name>
    <dbReference type="NCBI Taxonomy" id="2528018"/>
    <lineage>
        <taxon>Bacteria</taxon>
        <taxon>Pseudomonadati</taxon>
        <taxon>Planctomycetota</taxon>
        <taxon>Planctomycetia</taxon>
        <taxon>Planctomycetia incertae sedis</taxon>
        <taxon>Saltatorellus</taxon>
    </lineage>
</organism>
<keyword evidence="1" id="KW-0732">Signal</keyword>
<gene>
    <name evidence="2" type="ORF">Poly30_51370</name>
</gene>
<name>A0A518EZS8_9BACT</name>
<proteinExistence type="predicted"/>
<evidence type="ECO:0008006" key="4">
    <source>
        <dbReference type="Google" id="ProtNLM"/>
    </source>
</evidence>
<sequence precursor="true">MNDLNANPKRARFVSVTISCLGLFCAADVSAFAGPTGAGGTALETSGASDETGFSWGPREVEHVWNRAGFGIRPGEIDRWVEAGPEALVDYLLAPRPLAEQTIAGPFVYRGPRIDPVEFEQRTIDERRAYRAEIRRVYAAEFARLRAGWVRRMVRGEDPLRDRLTLFWHGVFTSSYETVREPGMIGRQHNVLRRGALGSYEGLLRAMLRDPAMLVYLSNDKNKKGKPNENLAREVMELFSLGEGSGYTELDVQEAARALTGAGVARDRDDVDYRFERKDHDSRMKTILGVEGQHGPDDLATILLAQPACARFIAGSLIEYMEGLPPEPERLERYAGRLRGTGYDIAYFMRTLLLDPAFYRPEVVGARVSSPIDYVVGSAVRFGGGVPPGFLVEAASSLGQNLFRPPNVKGWEEGIAWISTASFMLRGNVAGALLGRIDRRAVREETERMLEDLGHEGMMDEMSAEEMATMSSEQSKRDEMSRLTRLLKDAKYKPSAAIFRWLRAQKPASNAEIVALLSDRLLAIEPPAETLIMLEGRLDSLRKAAGHGGSRFFTSAKVSEPLLRELCHLILSLPEAQLH</sequence>
<protein>
    <recommendedName>
        <fullName evidence="4">DUF1800 domain-containing protein</fullName>
    </recommendedName>
</protein>